<comment type="caution">
    <text evidence="1">The sequence shown here is derived from an EMBL/GenBank/DDBJ whole genome shotgun (WGS) entry which is preliminary data.</text>
</comment>
<organism evidence="1 2">
    <name type="scientific">Naganishia adeliensis</name>
    <dbReference type="NCBI Taxonomy" id="92952"/>
    <lineage>
        <taxon>Eukaryota</taxon>
        <taxon>Fungi</taxon>
        <taxon>Dikarya</taxon>
        <taxon>Basidiomycota</taxon>
        <taxon>Agaricomycotina</taxon>
        <taxon>Tremellomycetes</taxon>
        <taxon>Filobasidiales</taxon>
        <taxon>Filobasidiaceae</taxon>
        <taxon>Naganishia</taxon>
    </lineage>
</organism>
<keyword evidence="2" id="KW-1185">Reference proteome</keyword>
<dbReference type="Proteomes" id="UP001230649">
    <property type="component" value="Unassembled WGS sequence"/>
</dbReference>
<gene>
    <name evidence="1" type="ORF">QFC20_006638</name>
</gene>
<protein>
    <submittedName>
        <fullName evidence="1">Uncharacterized protein</fullName>
    </submittedName>
</protein>
<evidence type="ECO:0000313" key="1">
    <source>
        <dbReference type="EMBL" id="KAJ9095495.1"/>
    </source>
</evidence>
<dbReference type="EMBL" id="JASBWS010000123">
    <property type="protein sequence ID" value="KAJ9095495.1"/>
    <property type="molecule type" value="Genomic_DNA"/>
</dbReference>
<proteinExistence type="predicted"/>
<accession>A0ACC2V8P7</accession>
<reference evidence="1" key="1">
    <citation type="submission" date="2023-04" db="EMBL/GenBank/DDBJ databases">
        <title>Draft Genome sequencing of Naganishia species isolated from polar environments using Oxford Nanopore Technology.</title>
        <authorList>
            <person name="Leo P."/>
            <person name="Venkateswaran K."/>
        </authorList>
    </citation>
    <scope>NUCLEOTIDE SEQUENCE</scope>
    <source>
        <strain evidence="1">MNA-CCFEE 5262</strain>
    </source>
</reference>
<sequence>MEQATSPTAASTCKSGARSSQTTPTLPSKFRVPPLPPRIHRRLILQPTEEGLLVKPAGKDDPSESILITWGPKGTIQRQPPSKDDDNLNADAETLKIGGILGITRLWATAYLLVFIDSPTTPVKPIKIFPPEEKRSFPALPLKTPSVVEEGDPLFERLRAIAEREGILPPSPTSETQGRDWKDLFRPGLTRGDSTDTTTGTTTLEGGTPLEQTSRDDEEDKGTAQGTVYELRNVYAVPLTKVGAEGLIRQVRGAMAKARPRAAGDAQSAVQTSSTANPAATSDRPETPGATPNAETPLEAFARVMNPKQWQQFQLPKFATPKTASNRSSPPVGQASDNTVPTKSATETSSSGAVDEVPTESGDLGETPLAHLEEPSTAAAVHQRQDKNDPGDPGAKGTASDGLPQPEDVMAEVPGTQTEGEKEKGKKRESFMGVEWGKMNIFANIGKDNRGERRTGSEQGTRADAEAIEAQVPGVLDDLTEDERRNFEVEDGVAMESSTASLNSKNGDKDKAAPVNSVSQRKDLEAKIIREMVRDLSNGGFFYSFETDLSHSLQHKRKQLSARTQSTGLLQTLLKKEHHETKPSLNLGSTESTPVEEKSLYSAGPLAASGLEAPAEISDASAKSAGEHEDNSDFARQSRGETWVEPDVSLPLWRRMDPTFFWNAWMLRDFIDLGLHSFILPVIQGWVQSSRFYIPPPAIAPTDPAQATLTSPQVQGRKSNSIDNDLGPPSTPVDIAVISRRSKDRAGLRFQRRGIDEDGNVANFVETEMLVRVKVEDKWSIFSFTQIRGSIPLFWSQSSTLTDMKPAPVLIRPVEQSIATAKLHFDELKRRYGPQTIVNLAEITGKESVVTLGYRDVVKALEDKDVRYTEFDFHNECEVMREQSGTFRVNCIDCLDRTNVVESALARHTLTNQLTQVGRTPDRLTPAIEWVFNDLWANNGDQISRLYAGTSALKGDFTRTGKRDLTGMIHDGLNSVTRMGRGAIGDFFSQAVISFMVGERNLTVFSEVLANLGSVDKTSLVRLSRIRAAAVETCSARVLEEGERRIHGWTVFSPEEPNTRFTQKLEEKILLISQLALYVVSFDYDLEKVVTSTRIPLRNITSIQKGAYILSPLQEAGRDSEENAGFLVRFRPAKNDTRMTSYSMMNSPPPSPAKAKARSQAENGESASEGTEFFAFKALPREFVTLGADEDDDNARGKEETCREVVDKIVERIKGECARAAGSVGGYVGGHARNDDFVTEGDIVALAEAQKGTSLVARADYALKRFLWIP</sequence>
<evidence type="ECO:0000313" key="2">
    <source>
        <dbReference type="Proteomes" id="UP001230649"/>
    </source>
</evidence>
<name>A0ACC2V8P7_9TREE</name>